<dbReference type="Pfam" id="PF13546">
    <property type="entry name" value="DDE_5"/>
    <property type="match status" value="1"/>
</dbReference>
<dbReference type="Proteomes" id="UP000521676">
    <property type="component" value="Unassembled WGS sequence"/>
</dbReference>
<dbReference type="PANTHER" id="PTHR33627:SF1">
    <property type="entry name" value="TRANSPOSASE"/>
    <property type="match status" value="1"/>
</dbReference>
<gene>
    <name evidence="2" type="ORF">HXX08_14675</name>
</gene>
<dbReference type="PANTHER" id="PTHR33627">
    <property type="entry name" value="TRANSPOSASE"/>
    <property type="match status" value="1"/>
</dbReference>
<protein>
    <submittedName>
        <fullName evidence="2">Transposase</fullName>
    </submittedName>
</protein>
<name>A0A8T7M521_9CHLR</name>
<dbReference type="InterPro" id="IPR039365">
    <property type="entry name" value="IS701-like"/>
</dbReference>
<comment type="caution">
    <text evidence="2">The sequence shown here is derived from an EMBL/GenBank/DDBJ whole genome shotgun (WGS) entry which is preliminary data.</text>
</comment>
<dbReference type="AlphaFoldDB" id="A0A8T7M521"/>
<organism evidence="2 3">
    <name type="scientific">Candidatus Chlorohelix allophototropha</name>
    <dbReference type="NCBI Taxonomy" id="3003348"/>
    <lineage>
        <taxon>Bacteria</taxon>
        <taxon>Bacillati</taxon>
        <taxon>Chloroflexota</taxon>
        <taxon>Chloroflexia</taxon>
        <taxon>Candidatus Chloroheliales</taxon>
        <taxon>Candidatus Chloroheliaceae</taxon>
        <taxon>Candidatus Chlorohelix</taxon>
    </lineage>
</organism>
<dbReference type="InterPro" id="IPR038721">
    <property type="entry name" value="IS701-like_DDE_dom"/>
</dbReference>
<evidence type="ECO:0000259" key="1">
    <source>
        <dbReference type="Pfam" id="PF13546"/>
    </source>
</evidence>
<feature type="domain" description="Transposase IS701-like DDE" evidence="1">
    <location>
        <begin position="4"/>
        <end position="120"/>
    </location>
</feature>
<sequence>MSQGYSETAGRIENFQIGVFLAYVSPEQGRSLLDREFYLPREWAEDAIRRQAAGIPIQRTFATKPELARQMLERAISTKIPFKWVTSDEVYGGNRCLRIWLEQHDIFFALAVATNEPLFYNLRNGQGPGQAQADQIANSLPTEAWQRLSCGEGAKGPRIYDWALAH</sequence>
<evidence type="ECO:0000313" key="3">
    <source>
        <dbReference type="Proteomes" id="UP000521676"/>
    </source>
</evidence>
<dbReference type="EMBL" id="JACATZ010000002">
    <property type="protein sequence ID" value="NWJ47102.1"/>
    <property type="molecule type" value="Genomic_DNA"/>
</dbReference>
<evidence type="ECO:0000313" key="2">
    <source>
        <dbReference type="EMBL" id="NWJ47102.1"/>
    </source>
</evidence>
<proteinExistence type="predicted"/>
<accession>A0A8T7M521</accession>
<reference evidence="2 3" key="1">
    <citation type="submission" date="2020-06" db="EMBL/GenBank/DDBJ databases">
        <title>Anoxygenic phototrophic Chloroflexota member uses a Type I reaction center.</title>
        <authorList>
            <person name="Tsuji J.M."/>
            <person name="Shaw N.A."/>
            <person name="Nagashima S."/>
            <person name="Venkiteswaran J."/>
            <person name="Schiff S.L."/>
            <person name="Hanada S."/>
            <person name="Tank M."/>
            <person name="Neufeld J.D."/>
        </authorList>
    </citation>
    <scope>NUCLEOTIDE SEQUENCE [LARGE SCALE GENOMIC DNA]</scope>
    <source>
        <strain evidence="2">L227-S17</strain>
    </source>
</reference>